<dbReference type="InterPro" id="IPR007145">
    <property type="entry name" value="MAP65_Ase1_PRC1"/>
</dbReference>
<proteinExistence type="predicted"/>
<gene>
    <name evidence="3" type="ORF">Pmani_019743</name>
</gene>
<feature type="compositionally biased region" description="Low complexity" evidence="2">
    <location>
        <begin position="645"/>
        <end position="654"/>
    </location>
</feature>
<dbReference type="AlphaFoldDB" id="A0AAE1U3Q2"/>
<keyword evidence="4" id="KW-1185">Reference proteome</keyword>
<evidence type="ECO:0000256" key="1">
    <source>
        <dbReference type="SAM" id="Coils"/>
    </source>
</evidence>
<feature type="coiled-coil region" evidence="1">
    <location>
        <begin position="388"/>
        <end position="415"/>
    </location>
</feature>
<dbReference type="Proteomes" id="UP001292094">
    <property type="component" value="Unassembled WGS sequence"/>
</dbReference>
<reference evidence="3" key="1">
    <citation type="submission" date="2023-11" db="EMBL/GenBank/DDBJ databases">
        <title>Genome assemblies of two species of porcelain crab, Petrolisthes cinctipes and Petrolisthes manimaculis (Anomura: Porcellanidae).</title>
        <authorList>
            <person name="Angst P."/>
        </authorList>
    </citation>
    <scope>NUCLEOTIDE SEQUENCE</scope>
    <source>
        <strain evidence="3">PB745_02</strain>
        <tissue evidence="3">Gill</tissue>
    </source>
</reference>
<evidence type="ECO:0008006" key="5">
    <source>
        <dbReference type="Google" id="ProtNLM"/>
    </source>
</evidence>
<dbReference type="GO" id="GO:0008017">
    <property type="term" value="F:microtubule binding"/>
    <property type="evidence" value="ECO:0007669"/>
    <property type="project" value="InterPro"/>
</dbReference>
<feature type="region of interest" description="Disordered" evidence="2">
    <location>
        <begin position="643"/>
        <end position="669"/>
    </location>
</feature>
<feature type="compositionally biased region" description="Basic and acidic residues" evidence="2">
    <location>
        <begin position="443"/>
        <end position="452"/>
    </location>
</feature>
<dbReference type="PANTHER" id="PTHR19321">
    <property type="entry name" value="PROTEIN REGULATOR OF CYTOKINESIS 1 PRC1-RELATED"/>
    <property type="match status" value="1"/>
</dbReference>
<feature type="region of interest" description="Disordered" evidence="2">
    <location>
        <begin position="443"/>
        <end position="532"/>
    </location>
</feature>
<accession>A0AAE1U3Q2</accession>
<dbReference type="GO" id="GO:0051256">
    <property type="term" value="P:mitotic spindle midzone assembly"/>
    <property type="evidence" value="ECO:0007669"/>
    <property type="project" value="TreeGrafter"/>
</dbReference>
<evidence type="ECO:0000313" key="3">
    <source>
        <dbReference type="EMBL" id="KAK4308567.1"/>
    </source>
</evidence>
<protein>
    <recommendedName>
        <fullName evidence="5">Protein regulator of cytokinesis 1</fullName>
    </recommendedName>
</protein>
<dbReference type="PANTHER" id="PTHR19321:SF41">
    <property type="entry name" value="FASCETTO-RELATED"/>
    <property type="match status" value="1"/>
</dbReference>
<dbReference type="GO" id="GO:1990023">
    <property type="term" value="C:mitotic spindle midzone"/>
    <property type="evidence" value="ECO:0007669"/>
    <property type="project" value="TreeGrafter"/>
</dbReference>
<dbReference type="GO" id="GO:0005737">
    <property type="term" value="C:cytoplasm"/>
    <property type="evidence" value="ECO:0007669"/>
    <property type="project" value="TreeGrafter"/>
</dbReference>
<name>A0AAE1U3Q2_9EUCA</name>
<keyword evidence="1" id="KW-0175">Coiled coil</keyword>
<organism evidence="3 4">
    <name type="scientific">Petrolisthes manimaculis</name>
    <dbReference type="NCBI Taxonomy" id="1843537"/>
    <lineage>
        <taxon>Eukaryota</taxon>
        <taxon>Metazoa</taxon>
        <taxon>Ecdysozoa</taxon>
        <taxon>Arthropoda</taxon>
        <taxon>Crustacea</taxon>
        <taxon>Multicrustacea</taxon>
        <taxon>Malacostraca</taxon>
        <taxon>Eumalacostraca</taxon>
        <taxon>Eucarida</taxon>
        <taxon>Decapoda</taxon>
        <taxon>Pleocyemata</taxon>
        <taxon>Anomura</taxon>
        <taxon>Galatheoidea</taxon>
        <taxon>Porcellanidae</taxon>
        <taxon>Petrolisthes</taxon>
    </lineage>
</organism>
<comment type="caution">
    <text evidence="3">The sequence shown here is derived from an EMBL/GenBank/DDBJ whole genome shotgun (WGS) entry which is preliminary data.</text>
</comment>
<dbReference type="Pfam" id="PF03999">
    <property type="entry name" value="MAP65_ASE1"/>
    <property type="match status" value="1"/>
</dbReference>
<dbReference type="EMBL" id="JAWZYT010001873">
    <property type="protein sequence ID" value="KAK4308567.1"/>
    <property type="molecule type" value="Genomic_DNA"/>
</dbReference>
<dbReference type="Gene3D" id="1.20.58.1520">
    <property type="match status" value="1"/>
</dbReference>
<feature type="compositionally biased region" description="Basic residues" evidence="2">
    <location>
        <begin position="512"/>
        <end position="524"/>
    </location>
</feature>
<evidence type="ECO:0000256" key="2">
    <source>
        <dbReference type="SAM" id="MobiDB-lite"/>
    </source>
</evidence>
<evidence type="ECO:0000313" key="4">
    <source>
        <dbReference type="Proteomes" id="UP001292094"/>
    </source>
</evidence>
<sequence length="708" mass="81236">MAEKSELRLSTQGEMNKTLDRLSEVWDDIGLTPDDRENRKKHFFGHIANLCDQILEDEMALKARIISKIERNTRDILKLCEELCTEAADESVAGLTLLELDEVLQDRLDKLKHTRDQRLEKLRQLHEKDKELCEILGETPYYIPSDLVPAQEDLGVFEDHITVMEKEKAEREVTYHKLKTDVLEFLRTLEHSPEDSFTQDLICATNHEDILLTKSYLHQLRNVHSDLEFRVRENEARSLILREEVGGLWTLLSIPPTHQQAFLATAPNHTPSHIAKLEEELERLRVLRSQNLEKFMVNVRTETEEWWEKCFVDPAVRERLQDLYAGEATEDSLAAYEAEIRKWKHYHTQNTEIFGAFARFLSLYKNMEKLEQRAKDPSRLFNTRGGALLQEEKAKRKVKNELPKVEERLKGLAGEWADREGRAFEVYGLPVMQYIDELWNSHDKHREEEKNKRQQAKGSGGGSGLTSTPHPRTPVPAPGSTRKRGREGDENTNTKKAKQGGTAFLKSPSKSVLHRSPVKTPKGKPLREYNPQYLQFHPPSSSLDSSLQSTISYDKFEDKLRSSNECLNSTTLDQLPTLQASIGARRCDEIIHSSFLEGKGYSEVMKQQPALTVDHTRERRLRDTLHLASPCKSIGASHKLRNPFSAAASSQSPSKVKTKSTLRRGASQPNLFTGQQYASVGQQTTASPRYYGNPRFYRHKDHPLRFLI</sequence>